<protein>
    <submittedName>
        <fullName evidence="1">13831_t:CDS:1</fullName>
    </submittedName>
</protein>
<name>A0ACA9LI02_9GLOM</name>
<gene>
    <name evidence="1" type="ORF">DHETER_LOCUS4402</name>
</gene>
<evidence type="ECO:0000313" key="1">
    <source>
        <dbReference type="EMBL" id="CAG8531882.1"/>
    </source>
</evidence>
<organism evidence="1 2">
    <name type="scientific">Dentiscutata heterogama</name>
    <dbReference type="NCBI Taxonomy" id="1316150"/>
    <lineage>
        <taxon>Eukaryota</taxon>
        <taxon>Fungi</taxon>
        <taxon>Fungi incertae sedis</taxon>
        <taxon>Mucoromycota</taxon>
        <taxon>Glomeromycotina</taxon>
        <taxon>Glomeromycetes</taxon>
        <taxon>Diversisporales</taxon>
        <taxon>Gigasporaceae</taxon>
        <taxon>Dentiscutata</taxon>
    </lineage>
</organism>
<reference evidence="1" key="1">
    <citation type="submission" date="2021-06" db="EMBL/GenBank/DDBJ databases">
        <authorList>
            <person name="Kallberg Y."/>
            <person name="Tangrot J."/>
            <person name="Rosling A."/>
        </authorList>
    </citation>
    <scope>NUCLEOTIDE SEQUENCE</scope>
    <source>
        <strain evidence="1">IL203A</strain>
    </source>
</reference>
<sequence>SSARTTCCFGSTAADGSARTIIRIYPFSHGLKATLPILFTAMERTLMAALHAKL</sequence>
<accession>A0ACA9LI02</accession>
<comment type="caution">
    <text evidence="1">The sequence shown here is derived from an EMBL/GenBank/DDBJ whole genome shotgun (WGS) entry which is preliminary data.</text>
</comment>
<feature type="non-terminal residue" evidence="1">
    <location>
        <position position="1"/>
    </location>
</feature>
<evidence type="ECO:0000313" key="2">
    <source>
        <dbReference type="Proteomes" id="UP000789702"/>
    </source>
</evidence>
<dbReference type="EMBL" id="CAJVPU010004362">
    <property type="protein sequence ID" value="CAG8531882.1"/>
    <property type="molecule type" value="Genomic_DNA"/>
</dbReference>
<dbReference type="Proteomes" id="UP000789702">
    <property type="component" value="Unassembled WGS sequence"/>
</dbReference>
<proteinExistence type="predicted"/>
<keyword evidence="2" id="KW-1185">Reference proteome</keyword>